<organism evidence="2 3">
    <name type="scientific">Oedothorax gibbosus</name>
    <dbReference type="NCBI Taxonomy" id="931172"/>
    <lineage>
        <taxon>Eukaryota</taxon>
        <taxon>Metazoa</taxon>
        <taxon>Ecdysozoa</taxon>
        <taxon>Arthropoda</taxon>
        <taxon>Chelicerata</taxon>
        <taxon>Arachnida</taxon>
        <taxon>Araneae</taxon>
        <taxon>Araneomorphae</taxon>
        <taxon>Entelegynae</taxon>
        <taxon>Araneoidea</taxon>
        <taxon>Linyphiidae</taxon>
        <taxon>Erigoninae</taxon>
        <taxon>Oedothorax</taxon>
    </lineage>
</organism>
<proteinExistence type="predicted"/>
<gene>
    <name evidence="2" type="ORF">JTE90_028917</name>
</gene>
<feature type="region of interest" description="Disordered" evidence="1">
    <location>
        <begin position="1"/>
        <end position="21"/>
    </location>
</feature>
<evidence type="ECO:0000256" key="1">
    <source>
        <dbReference type="SAM" id="MobiDB-lite"/>
    </source>
</evidence>
<protein>
    <recommendedName>
        <fullName evidence="4">Peptidase aspartic putative domain-containing protein</fullName>
    </recommendedName>
</protein>
<dbReference type="EMBL" id="JAFNEN010000865">
    <property type="protein sequence ID" value="KAG8176570.1"/>
    <property type="molecule type" value="Genomic_DNA"/>
</dbReference>
<sequence length="123" mass="13571">MQWKNELTERASAPENKPVEGSAEKVQVLASFCNKPSVALQTSRVVIRGNGKRRTARAIIDSGSQRSYLLLDTAKEMAYQPEGFVSSYNILVLVAKTQMCASMMFLPCTYQSLMIPTTATSKC</sequence>
<comment type="caution">
    <text evidence="2">The sequence shown here is derived from an EMBL/GenBank/DDBJ whole genome shotgun (WGS) entry which is preliminary data.</text>
</comment>
<evidence type="ECO:0000313" key="3">
    <source>
        <dbReference type="Proteomes" id="UP000827092"/>
    </source>
</evidence>
<keyword evidence="3" id="KW-1185">Reference proteome</keyword>
<name>A0AAV6TZ29_9ARAC</name>
<dbReference type="Proteomes" id="UP000827092">
    <property type="component" value="Unassembled WGS sequence"/>
</dbReference>
<dbReference type="AlphaFoldDB" id="A0AAV6TZ29"/>
<accession>A0AAV6TZ29</accession>
<evidence type="ECO:0008006" key="4">
    <source>
        <dbReference type="Google" id="ProtNLM"/>
    </source>
</evidence>
<reference evidence="2 3" key="1">
    <citation type="journal article" date="2022" name="Nat. Ecol. Evol.">
        <title>A masculinizing supergene underlies an exaggerated male reproductive morph in a spider.</title>
        <authorList>
            <person name="Hendrickx F."/>
            <person name="De Corte Z."/>
            <person name="Sonet G."/>
            <person name="Van Belleghem S.M."/>
            <person name="Kostlbacher S."/>
            <person name="Vangestel C."/>
        </authorList>
    </citation>
    <scope>NUCLEOTIDE SEQUENCE [LARGE SCALE GENOMIC DNA]</scope>
    <source>
        <strain evidence="2">W744_W776</strain>
    </source>
</reference>
<evidence type="ECO:0000313" key="2">
    <source>
        <dbReference type="EMBL" id="KAG8176570.1"/>
    </source>
</evidence>